<keyword evidence="4" id="KW-1185">Reference proteome</keyword>
<dbReference type="GO" id="GO:0005524">
    <property type="term" value="F:ATP binding"/>
    <property type="evidence" value="ECO:0007669"/>
    <property type="project" value="InterPro"/>
</dbReference>
<gene>
    <name evidence="2" type="ORF">DPMN_048992</name>
    <name evidence="3" type="ORF">DPMN_153912</name>
</gene>
<organism evidence="3 4">
    <name type="scientific">Dreissena polymorpha</name>
    <name type="common">Zebra mussel</name>
    <name type="synonym">Mytilus polymorpha</name>
    <dbReference type="NCBI Taxonomy" id="45954"/>
    <lineage>
        <taxon>Eukaryota</taxon>
        <taxon>Metazoa</taxon>
        <taxon>Spiralia</taxon>
        <taxon>Lophotrochozoa</taxon>
        <taxon>Mollusca</taxon>
        <taxon>Bivalvia</taxon>
        <taxon>Autobranchia</taxon>
        <taxon>Heteroconchia</taxon>
        <taxon>Euheterodonta</taxon>
        <taxon>Imparidentia</taxon>
        <taxon>Neoheterodontei</taxon>
        <taxon>Myida</taxon>
        <taxon>Dreissenoidea</taxon>
        <taxon>Dreissenidae</taxon>
        <taxon>Dreissena</taxon>
    </lineage>
</organism>
<name>A0A9D4FMF1_DREPO</name>
<evidence type="ECO:0000313" key="3">
    <source>
        <dbReference type="EMBL" id="KAH3800279.1"/>
    </source>
</evidence>
<dbReference type="GO" id="GO:0010976">
    <property type="term" value="P:positive regulation of neuron projection development"/>
    <property type="evidence" value="ECO:0007669"/>
    <property type="project" value="TreeGrafter"/>
</dbReference>
<dbReference type="EMBL" id="JAIWYP010000011">
    <property type="protein sequence ID" value="KAH3742255.1"/>
    <property type="molecule type" value="Genomic_DNA"/>
</dbReference>
<dbReference type="Proteomes" id="UP000828390">
    <property type="component" value="Unassembled WGS sequence"/>
</dbReference>
<proteinExistence type="predicted"/>
<feature type="domain" description="Protein kinase" evidence="1">
    <location>
        <begin position="1"/>
        <end position="70"/>
    </location>
</feature>
<dbReference type="EMBL" id="JAIWYP010000007">
    <property type="protein sequence ID" value="KAH3800279.1"/>
    <property type="molecule type" value="Genomic_DNA"/>
</dbReference>
<evidence type="ECO:0000313" key="4">
    <source>
        <dbReference type="Proteomes" id="UP000828390"/>
    </source>
</evidence>
<dbReference type="FunFam" id="3.30.200.20:FF:001220">
    <property type="entry name" value="ABL protein"/>
    <property type="match status" value="1"/>
</dbReference>
<reference evidence="3" key="1">
    <citation type="journal article" date="2019" name="bioRxiv">
        <title>The Genome of the Zebra Mussel, Dreissena polymorpha: A Resource for Invasive Species Research.</title>
        <authorList>
            <person name="McCartney M.A."/>
            <person name="Auch B."/>
            <person name="Kono T."/>
            <person name="Mallez S."/>
            <person name="Zhang Y."/>
            <person name="Obille A."/>
            <person name="Becker A."/>
            <person name="Abrahante J.E."/>
            <person name="Garbe J."/>
            <person name="Badalamenti J.P."/>
            <person name="Herman A."/>
            <person name="Mangelson H."/>
            <person name="Liachko I."/>
            <person name="Sullivan S."/>
            <person name="Sone E.D."/>
            <person name="Koren S."/>
            <person name="Silverstein K.A.T."/>
            <person name="Beckman K.B."/>
            <person name="Gohl D.M."/>
        </authorList>
    </citation>
    <scope>NUCLEOTIDE SEQUENCE</scope>
    <source>
        <strain evidence="3">Duluth1</strain>
        <tissue evidence="3">Whole animal</tissue>
    </source>
</reference>
<dbReference type="AlphaFoldDB" id="A0A9D4FMF1"/>
<protein>
    <recommendedName>
        <fullName evidence="1">Protein kinase domain-containing protein</fullName>
    </recommendedName>
</protein>
<dbReference type="Gene3D" id="3.30.200.20">
    <property type="entry name" value="Phosphorylase Kinase, domain 1"/>
    <property type="match status" value="1"/>
</dbReference>
<evidence type="ECO:0000313" key="2">
    <source>
        <dbReference type="EMBL" id="KAH3742255.1"/>
    </source>
</evidence>
<dbReference type="SUPFAM" id="SSF56112">
    <property type="entry name" value="Protein kinase-like (PK-like)"/>
    <property type="match status" value="1"/>
</dbReference>
<sequence length="70" mass="8039">MTSRKDFLKEIKIMSQLRDPNIVRVLGVCTGEEPLCMIVEYMKYGDLNQFLLDHVLETPSAQAINAKILR</sequence>
<dbReference type="InterPro" id="IPR011009">
    <property type="entry name" value="Kinase-like_dom_sf"/>
</dbReference>
<dbReference type="InterPro" id="IPR001245">
    <property type="entry name" value="Ser-Thr/Tyr_kinase_cat_dom"/>
</dbReference>
<dbReference type="GO" id="GO:0005886">
    <property type="term" value="C:plasma membrane"/>
    <property type="evidence" value="ECO:0007669"/>
    <property type="project" value="TreeGrafter"/>
</dbReference>
<evidence type="ECO:0000259" key="1">
    <source>
        <dbReference type="PROSITE" id="PS50011"/>
    </source>
</evidence>
<dbReference type="GO" id="GO:0005518">
    <property type="term" value="F:collagen binding"/>
    <property type="evidence" value="ECO:0007669"/>
    <property type="project" value="TreeGrafter"/>
</dbReference>
<dbReference type="GO" id="GO:0038062">
    <property type="term" value="F:protein tyrosine kinase collagen receptor activity"/>
    <property type="evidence" value="ECO:0007669"/>
    <property type="project" value="TreeGrafter"/>
</dbReference>
<comment type="caution">
    <text evidence="3">The sequence shown here is derived from an EMBL/GenBank/DDBJ whole genome shotgun (WGS) entry which is preliminary data.</text>
</comment>
<accession>A0A9D4FMF1</accession>
<dbReference type="GO" id="GO:0043235">
    <property type="term" value="C:receptor complex"/>
    <property type="evidence" value="ECO:0007669"/>
    <property type="project" value="TreeGrafter"/>
</dbReference>
<dbReference type="Pfam" id="PF07714">
    <property type="entry name" value="PK_Tyr_Ser-Thr"/>
    <property type="match status" value="1"/>
</dbReference>
<dbReference type="InterPro" id="IPR000719">
    <property type="entry name" value="Prot_kinase_dom"/>
</dbReference>
<dbReference type="PANTHER" id="PTHR24416:SF634">
    <property type="entry name" value="DISCOIDIN DOMAIN-CONTAINING RECEPTOR TYROSINE KINASE B"/>
    <property type="match status" value="1"/>
</dbReference>
<reference evidence="3" key="2">
    <citation type="submission" date="2020-11" db="EMBL/GenBank/DDBJ databases">
        <authorList>
            <person name="McCartney M.A."/>
            <person name="Auch B."/>
            <person name="Kono T."/>
            <person name="Mallez S."/>
            <person name="Becker A."/>
            <person name="Gohl D.M."/>
            <person name="Silverstein K.A.T."/>
            <person name="Koren S."/>
            <person name="Bechman K.B."/>
            <person name="Herman A."/>
            <person name="Abrahante J.E."/>
            <person name="Garbe J."/>
        </authorList>
    </citation>
    <scope>NUCLEOTIDE SEQUENCE</scope>
    <source>
        <strain evidence="3">Duluth1</strain>
        <tissue evidence="3">Whole animal</tissue>
    </source>
</reference>
<dbReference type="PANTHER" id="PTHR24416">
    <property type="entry name" value="TYROSINE-PROTEIN KINASE RECEPTOR"/>
    <property type="match status" value="1"/>
</dbReference>
<dbReference type="InterPro" id="IPR050122">
    <property type="entry name" value="RTK"/>
</dbReference>
<dbReference type="GO" id="GO:0051897">
    <property type="term" value="P:positive regulation of phosphatidylinositol 3-kinase/protein kinase B signal transduction"/>
    <property type="evidence" value="ECO:0007669"/>
    <property type="project" value="TreeGrafter"/>
</dbReference>
<dbReference type="PROSITE" id="PS50011">
    <property type="entry name" value="PROTEIN_KINASE_DOM"/>
    <property type="match status" value="1"/>
</dbReference>